<dbReference type="InterPro" id="IPR003959">
    <property type="entry name" value="ATPase_AAA_core"/>
</dbReference>
<reference evidence="2" key="1">
    <citation type="journal article" date="2014" name="BMC Genomics">
        <title>Plastid and mitochondrion genomic sequences from Arctic Chlorella sp. ArM0029B.</title>
        <authorList>
            <person name="Jeong H."/>
            <person name="Lim J.M."/>
            <person name="Park J."/>
            <person name="Sim Y.M."/>
            <person name="Choi H.G."/>
            <person name="Lee J."/>
            <person name="Jeong W.J."/>
        </authorList>
    </citation>
    <scope>NUCLEOTIDE SEQUENCE</scope>
    <source>
        <strain evidence="2">ArM0029B</strain>
    </source>
</reference>
<evidence type="ECO:0000313" key="2">
    <source>
        <dbReference type="EMBL" id="AGZ19356.1"/>
    </source>
</evidence>
<dbReference type="InterPro" id="IPR037219">
    <property type="entry name" value="Peptidase_M41-like"/>
</dbReference>
<dbReference type="InterPro" id="IPR027417">
    <property type="entry name" value="P-loop_NTPase"/>
</dbReference>
<dbReference type="SUPFAM" id="SSF52540">
    <property type="entry name" value="P-loop containing nucleoside triphosphate hydrolases"/>
    <property type="match status" value="1"/>
</dbReference>
<dbReference type="InterPro" id="IPR003593">
    <property type="entry name" value="AAA+_ATPase"/>
</dbReference>
<dbReference type="Pfam" id="PF00004">
    <property type="entry name" value="AAA"/>
    <property type="match status" value="2"/>
</dbReference>
<sequence length="1540" mass="175016">MPIEKNIKSPLEDVKSVSGENKTLMFQIKQWVLNHRLSSRQKLLSQPINLATVVTFLPLALGFSQFLSHKNRSFESSEKSYSFFDQNLPVFTQFKPKVNFETFEYISKSNSRASMQSNQMNLLFGQSNFGVPIKQSSSLGTPKFSGLSCDFYLLTSGNFFDKTFPRITSIRDLDELPAYVQGLKPNLILRTNTQEQILLDLVDKKKPKLESFQNSQNVNEFLFFNSKIKNWNLETNQNFRTRPKKRLEISVDTPTKLFLVKGVKKTLPKTSVPELFRYPTKLSTYRLDFYHARNQFNAELQTLFTKKNISCFSNNYFKTNSQEKIIQDVFPDFFDVSRLNLKFNVTREQFVETILQEVDKINISEDIANSRVMSGYNYPDMTREELNWFYAATNLKRNKFGRFGLEQKTFFPKIEGSIGNSLQYSFSVRNLPEFSIKTKQVSLQDPKSNQALSTGPGVLLDSLRALDWKTSGKENLRSWFHTYISPLNPLMQPLDNFFGVYNSPQLLQDKKIAEFVSSSNLSQQDLRKPTKSLLQFKSTSLLPHIRSFSAIQESPIRFSPSTLSFHFPLSREEGKMNFIRTLDVKVSKTKDTTQFVTVPLLQLHQPVSVSSNSSRSQSVIFSDDMKNASENNVLGAETTQEFPNYSSHLTFTGKGNPDYLFSTDSFSTKNYVTKYASGSYTKTASIYSKTTSSTHLKVDNWEPLTATWWLIITQLSFAVFSFNVLKSLIDNYGRELLGYLLEFAASLGILDDSLKQEIELLTGQRDKGFRVVLKSRKTFKDIVGIEKLLPEIYEVVWFLRNSARDFALSQTLPRGILLTGPPGTGKTLLVQALAGEAQVPVVVLSGSSLIEPGESGASKLEMVFQEARELAPCIVFIDEIDTLAQKRSGVVQNPMGPDELVESLTSFEKPVTGSVFENLQLARKKQENEKDQDTNIQNNSQDEQLSLLTQFLIELDGIQGRDGVIVIGATNRPEVLDPALLRPGRLEKILQVGLPGHEKRVEILQFYGQGLGYQANIPWAYLGDRTAGFTAADLATLMNESTIKAILTKTNHTIETIEHGIDRLTTSESEKYTVFKKQLDDSSAKGSSLTVASKMAILRLAYYQAGKIVLSALLEKHPKSVVASLWPRRPTIRSAQIATNLQNSVFEFARLCEITDRLVGCYAGKAAEVLFVQQFSSSKYAQLSTLGLDDLLFAQKLIYSVLEKWSFYSKKNHTQQIAYLAPNINIREFREIPEKLDLYASVVETIQIPPMSKALEAETSSLESKKKSGVTHWNAQMFYSLPWWQQQVSSELEFVEKNFTNWSRLYLSNPEQSERNPEWFPSDEFYHSSSGLKNVKKAFANLQKTKAPRLGSGLKNELYPNFKKLETNTNSDKDTCQTGESPPVFDVSTQMLPTLKKRVPTKVLVGSNFKESSLPDKADFPWNEAALLTRDYPAHSLVLQSFNKALVILNQNRELLDRLVVELLYHEILRQPEIETLLEEFPCSKMALKTESSIEPDFQFTSDKKQNHQKIQILESSWGLKSRKPMPRWIDFAEFFGETT</sequence>
<dbReference type="SMART" id="SM00382">
    <property type="entry name" value="AAA"/>
    <property type="match status" value="1"/>
</dbReference>
<accession>U5U7Y7</accession>
<protein>
    <submittedName>
        <fullName evidence="2">Cell division protein FtsH</fullName>
    </submittedName>
</protein>
<keyword evidence="2" id="KW-0131">Cell cycle</keyword>
<dbReference type="GO" id="GO:0009535">
    <property type="term" value="C:chloroplast thylakoid membrane"/>
    <property type="evidence" value="ECO:0007669"/>
    <property type="project" value="TreeGrafter"/>
</dbReference>
<proteinExistence type="predicted"/>
<keyword evidence="2" id="KW-0150">Chloroplast</keyword>
<evidence type="ECO:0000259" key="1">
    <source>
        <dbReference type="SMART" id="SM00382"/>
    </source>
</evidence>
<feature type="domain" description="AAA+ ATPase" evidence="1">
    <location>
        <begin position="812"/>
        <end position="996"/>
    </location>
</feature>
<dbReference type="GO" id="GO:0006508">
    <property type="term" value="P:proteolysis"/>
    <property type="evidence" value="ECO:0007669"/>
    <property type="project" value="InterPro"/>
</dbReference>
<dbReference type="PROSITE" id="PS00674">
    <property type="entry name" value="AAA"/>
    <property type="match status" value="1"/>
</dbReference>
<name>U5U7Y7_9CHLO</name>
<gene>
    <name evidence="2" type="primary">ftsH</name>
    <name evidence="2" type="ORF">CH29B_p077</name>
</gene>
<geneLocation type="chloroplast" evidence="2"/>
<dbReference type="InterPro" id="IPR003960">
    <property type="entry name" value="ATPase_AAA_CS"/>
</dbReference>
<dbReference type="GO" id="GO:0004176">
    <property type="term" value="F:ATP-dependent peptidase activity"/>
    <property type="evidence" value="ECO:0007669"/>
    <property type="project" value="InterPro"/>
</dbReference>
<dbReference type="PANTHER" id="PTHR23076">
    <property type="entry name" value="METALLOPROTEASE M41 FTSH"/>
    <property type="match status" value="1"/>
</dbReference>
<dbReference type="GO" id="GO:0016887">
    <property type="term" value="F:ATP hydrolysis activity"/>
    <property type="evidence" value="ECO:0007669"/>
    <property type="project" value="InterPro"/>
</dbReference>
<dbReference type="GO" id="GO:0004222">
    <property type="term" value="F:metalloendopeptidase activity"/>
    <property type="evidence" value="ECO:0007669"/>
    <property type="project" value="InterPro"/>
</dbReference>
<dbReference type="GO" id="GO:0005524">
    <property type="term" value="F:ATP binding"/>
    <property type="evidence" value="ECO:0007669"/>
    <property type="project" value="InterPro"/>
</dbReference>
<dbReference type="Gene3D" id="1.10.8.60">
    <property type="match status" value="1"/>
</dbReference>
<dbReference type="Gene3D" id="1.20.58.760">
    <property type="entry name" value="Peptidase M41"/>
    <property type="match status" value="1"/>
</dbReference>
<dbReference type="SUPFAM" id="SSF140990">
    <property type="entry name" value="FtsH protease domain-like"/>
    <property type="match status" value="1"/>
</dbReference>
<dbReference type="EMBL" id="KF554427">
    <property type="protein sequence ID" value="AGZ19356.1"/>
    <property type="molecule type" value="Genomic_DNA"/>
</dbReference>
<dbReference type="Gene3D" id="3.40.50.300">
    <property type="entry name" value="P-loop containing nucleotide triphosphate hydrolases"/>
    <property type="match status" value="1"/>
</dbReference>
<dbReference type="PANTHER" id="PTHR23076:SF58">
    <property type="entry name" value="INACTIVE ATP-DEPENDENT ZINC METALLOPROTEASE FTSHI 5, CHLOROPLASTIC-RELATED"/>
    <property type="match status" value="1"/>
</dbReference>
<organism evidence="2">
    <name type="scientific">Chlorella sp. ArM0029B</name>
    <dbReference type="NCBI Taxonomy" id="1415603"/>
    <lineage>
        <taxon>Eukaryota</taxon>
        <taxon>Viridiplantae</taxon>
        <taxon>Chlorophyta</taxon>
        <taxon>core chlorophytes</taxon>
        <taxon>Trebouxiophyceae</taxon>
        <taxon>Chlorellales</taxon>
        <taxon>Chlorellaceae</taxon>
        <taxon>Chlorella clade</taxon>
        <taxon>Chlorella</taxon>
    </lineage>
</organism>
<keyword evidence="2" id="KW-0934">Plastid</keyword>
<dbReference type="GO" id="GO:0051301">
    <property type="term" value="P:cell division"/>
    <property type="evidence" value="ECO:0007669"/>
    <property type="project" value="UniProtKB-KW"/>
</dbReference>
<keyword evidence="2" id="KW-0132">Cell division</keyword>